<evidence type="ECO:0000256" key="24">
    <source>
        <dbReference type="ARBA" id="ARBA00068946"/>
    </source>
</evidence>
<dbReference type="InterPro" id="IPR015008">
    <property type="entry name" value="ROCK_Rho-bd_dom"/>
</dbReference>
<dbReference type="GO" id="GO:0008270">
    <property type="term" value="F:zinc ion binding"/>
    <property type="evidence" value="ECO:0007669"/>
    <property type="project" value="UniProtKB-KW"/>
</dbReference>
<proteinExistence type="inferred from homology"/>
<dbReference type="InterPro" id="IPR050839">
    <property type="entry name" value="Rho-assoc_Ser/Thr_Kinase"/>
</dbReference>
<dbReference type="CDD" id="cd05596">
    <property type="entry name" value="STKc_ROCK"/>
    <property type="match status" value="1"/>
</dbReference>
<dbReference type="Pfam" id="PF00069">
    <property type="entry name" value="Pkinase"/>
    <property type="match status" value="1"/>
</dbReference>
<dbReference type="Pfam" id="PF08912">
    <property type="entry name" value="Rho_Binding"/>
    <property type="match status" value="1"/>
</dbReference>
<evidence type="ECO:0000256" key="28">
    <source>
        <dbReference type="PROSITE-ProRule" id="PRU10141"/>
    </source>
</evidence>
<comment type="subcellular location">
    <subcellularLocation>
        <location evidence="2">Cell membrane</location>
    </subcellularLocation>
    <subcellularLocation>
        <location evidence="4">Cleavage furrow</location>
    </subcellularLocation>
    <subcellularLocation>
        <location evidence="3">Cytoplasm</location>
        <location evidence="3">Cytoskeleton</location>
    </subcellularLocation>
</comment>
<dbReference type="PROSITE" id="PS50011">
    <property type="entry name" value="PROTEIN_KINASE_DOM"/>
    <property type="match status" value="1"/>
</dbReference>
<dbReference type="PROSITE" id="PS00107">
    <property type="entry name" value="PROTEIN_KINASE_ATP"/>
    <property type="match status" value="1"/>
</dbReference>
<evidence type="ECO:0000256" key="2">
    <source>
        <dbReference type="ARBA" id="ARBA00004236"/>
    </source>
</evidence>
<evidence type="ECO:0000256" key="29">
    <source>
        <dbReference type="SAM" id="Coils"/>
    </source>
</evidence>
<evidence type="ECO:0000256" key="22">
    <source>
        <dbReference type="ARBA" id="ARBA00053856"/>
    </source>
</evidence>
<evidence type="ECO:0000256" key="16">
    <source>
        <dbReference type="ARBA" id="ARBA00022833"/>
    </source>
</evidence>
<feature type="domain" description="PH" evidence="31">
    <location>
        <begin position="1123"/>
        <end position="1332"/>
    </location>
</feature>
<dbReference type="GO" id="GO:0005737">
    <property type="term" value="C:cytoplasm"/>
    <property type="evidence" value="ECO:0007669"/>
    <property type="project" value="TreeGrafter"/>
</dbReference>
<dbReference type="InterPro" id="IPR000961">
    <property type="entry name" value="AGC-kinase_C"/>
</dbReference>
<evidence type="ECO:0000256" key="13">
    <source>
        <dbReference type="ARBA" id="ARBA00022741"/>
    </source>
</evidence>
<feature type="region of interest" description="Disordered" evidence="30">
    <location>
        <begin position="663"/>
        <end position="685"/>
    </location>
</feature>
<dbReference type="PROSITE" id="PS00108">
    <property type="entry name" value="PROTEIN_KINASE_ST"/>
    <property type="match status" value="1"/>
</dbReference>
<keyword evidence="19 27" id="KW-0175">Coiled coil</keyword>
<dbReference type="EC" id="2.7.11.1" evidence="6"/>
<dbReference type="Pfam" id="PF25346">
    <property type="entry name" value="PH_MRCK"/>
    <property type="match status" value="1"/>
</dbReference>
<evidence type="ECO:0000256" key="21">
    <source>
        <dbReference type="ARBA" id="ARBA00023212"/>
    </source>
</evidence>
<dbReference type="SMART" id="SM00133">
    <property type="entry name" value="S_TK_X"/>
    <property type="match status" value="1"/>
</dbReference>
<keyword evidence="21" id="KW-0206">Cytoskeleton</keyword>
<dbReference type="Gene3D" id="1.10.510.10">
    <property type="entry name" value="Transferase(Phosphotransferase) domain 1"/>
    <property type="match status" value="1"/>
</dbReference>
<feature type="binding site" evidence="28">
    <location>
        <position position="107"/>
    </location>
    <ligand>
        <name>ATP</name>
        <dbReference type="ChEBI" id="CHEBI:30616"/>
    </ligand>
</feature>
<evidence type="ECO:0000256" key="25">
    <source>
        <dbReference type="ARBA" id="ARBA00079005"/>
    </source>
</evidence>
<dbReference type="PANTHER" id="PTHR22988">
    <property type="entry name" value="MYOTONIC DYSTROPHY S/T KINASE-RELATED"/>
    <property type="match status" value="1"/>
</dbReference>
<evidence type="ECO:0000313" key="37">
    <source>
        <dbReference type="Proteomes" id="UP001142055"/>
    </source>
</evidence>
<evidence type="ECO:0000256" key="4">
    <source>
        <dbReference type="ARBA" id="ARBA00004626"/>
    </source>
</evidence>
<dbReference type="GO" id="GO:0032154">
    <property type="term" value="C:cleavage furrow"/>
    <property type="evidence" value="ECO:0007669"/>
    <property type="project" value="UniProtKB-SubCell"/>
</dbReference>
<evidence type="ECO:0000256" key="12">
    <source>
        <dbReference type="ARBA" id="ARBA00022723"/>
    </source>
</evidence>
<dbReference type="PROSITE" id="PS50003">
    <property type="entry name" value="PH_DOMAIN"/>
    <property type="match status" value="1"/>
</dbReference>
<keyword evidence="18" id="KW-0460">Magnesium</keyword>
<keyword evidence="14" id="KW-0863">Zinc-finger</keyword>
<evidence type="ECO:0000256" key="1">
    <source>
        <dbReference type="ARBA" id="ARBA00001946"/>
    </source>
</evidence>
<feature type="domain" description="Protein kinase" evidence="32">
    <location>
        <begin position="78"/>
        <end position="340"/>
    </location>
</feature>
<dbReference type="InterPro" id="IPR011993">
    <property type="entry name" value="PH-like_dom_sf"/>
</dbReference>
<dbReference type="Proteomes" id="UP001142055">
    <property type="component" value="Chromosome 4"/>
</dbReference>
<dbReference type="GO" id="GO:0031032">
    <property type="term" value="P:actomyosin structure organization"/>
    <property type="evidence" value="ECO:0007669"/>
    <property type="project" value="TreeGrafter"/>
</dbReference>
<evidence type="ECO:0000256" key="15">
    <source>
        <dbReference type="ARBA" id="ARBA00022777"/>
    </source>
</evidence>
<evidence type="ECO:0000256" key="9">
    <source>
        <dbReference type="ARBA" id="ARBA00022527"/>
    </source>
</evidence>
<feature type="domain" description="Phorbol-ester/DAG-type" evidence="33">
    <location>
        <begin position="1237"/>
        <end position="1289"/>
    </location>
</feature>
<dbReference type="SUPFAM" id="SSF57889">
    <property type="entry name" value="Cysteine-rich domain"/>
    <property type="match status" value="1"/>
</dbReference>
<evidence type="ECO:0000259" key="35">
    <source>
        <dbReference type="PROSITE" id="PS51859"/>
    </source>
</evidence>
<evidence type="ECO:0000256" key="18">
    <source>
        <dbReference type="ARBA" id="ARBA00022842"/>
    </source>
</evidence>
<dbReference type="Gene3D" id="3.30.60.20">
    <property type="match status" value="1"/>
</dbReference>
<dbReference type="PANTHER" id="PTHR22988:SF73">
    <property type="entry name" value="RHO-ASSOCIATED PROTEIN KINASE"/>
    <property type="match status" value="1"/>
</dbReference>
<dbReference type="SMART" id="SM00109">
    <property type="entry name" value="C1"/>
    <property type="match status" value="1"/>
</dbReference>
<dbReference type="InterPro" id="IPR008271">
    <property type="entry name" value="Ser/Thr_kinase_AS"/>
</dbReference>
<dbReference type="SMART" id="SM00233">
    <property type="entry name" value="PH"/>
    <property type="match status" value="1"/>
</dbReference>
<dbReference type="Gene3D" id="3.30.200.20">
    <property type="entry name" value="Phosphorylase Kinase, domain 1"/>
    <property type="match status" value="1"/>
</dbReference>
<evidence type="ECO:0000256" key="3">
    <source>
        <dbReference type="ARBA" id="ARBA00004245"/>
    </source>
</evidence>
<evidence type="ECO:0000256" key="8">
    <source>
        <dbReference type="ARBA" id="ARBA00022490"/>
    </source>
</evidence>
<evidence type="ECO:0000256" key="27">
    <source>
        <dbReference type="PROSITE-ProRule" id="PRU01206"/>
    </source>
</evidence>
<dbReference type="GO" id="GO:0005856">
    <property type="term" value="C:cytoskeleton"/>
    <property type="evidence" value="ECO:0007669"/>
    <property type="project" value="UniProtKB-SubCell"/>
</dbReference>
<dbReference type="SUPFAM" id="SSF56112">
    <property type="entry name" value="Protein kinase-like (PK-like)"/>
    <property type="match status" value="1"/>
</dbReference>
<dbReference type="Gene3D" id="2.30.29.30">
    <property type="entry name" value="Pleckstrin-homology domain (PH domain)/Phosphotyrosine-binding domain (PTB)"/>
    <property type="match status" value="1"/>
</dbReference>
<dbReference type="GO" id="GO:1901888">
    <property type="term" value="P:regulation of cell junction assembly"/>
    <property type="evidence" value="ECO:0007669"/>
    <property type="project" value="TreeGrafter"/>
</dbReference>
<evidence type="ECO:0000313" key="36">
    <source>
        <dbReference type="EMBL" id="KAJ6215665.1"/>
    </source>
</evidence>
<name>A0A9Q0RIS9_BLOTA</name>
<feature type="coiled-coil region" evidence="29">
    <location>
        <begin position="447"/>
        <end position="576"/>
    </location>
</feature>
<keyword evidence="37" id="KW-1185">Reference proteome</keyword>
<dbReference type="SUPFAM" id="SSF50729">
    <property type="entry name" value="PH domain-like"/>
    <property type="match status" value="1"/>
</dbReference>
<feature type="region of interest" description="Disordered" evidence="30">
    <location>
        <begin position="1057"/>
        <end position="1092"/>
    </location>
</feature>
<reference evidence="36" key="1">
    <citation type="submission" date="2022-12" db="EMBL/GenBank/DDBJ databases">
        <title>Genome assemblies of Blomia tropicalis.</title>
        <authorList>
            <person name="Cui Y."/>
        </authorList>
    </citation>
    <scope>NUCLEOTIDE SEQUENCE</scope>
    <source>
        <tissue evidence="36">Adult mites</tissue>
    </source>
</reference>
<dbReference type="InterPro" id="IPR011009">
    <property type="entry name" value="Kinase-like_dom_sf"/>
</dbReference>
<dbReference type="PROSITE" id="PS50081">
    <property type="entry name" value="ZF_DAG_PE_2"/>
    <property type="match status" value="1"/>
</dbReference>
<dbReference type="FunFam" id="3.30.200.20:FF:000072">
    <property type="entry name" value="Rho-associated protein kinase 2"/>
    <property type="match status" value="1"/>
</dbReference>
<dbReference type="InterPro" id="IPR001849">
    <property type="entry name" value="PH_domain"/>
</dbReference>
<evidence type="ECO:0000256" key="5">
    <source>
        <dbReference type="ARBA" id="ARBA00009903"/>
    </source>
</evidence>
<keyword evidence="7" id="KW-1003">Cell membrane</keyword>
<keyword evidence="9" id="KW-0723">Serine/threonine-protein kinase</keyword>
<comment type="cofactor">
    <cofactor evidence="1">
        <name>Mg(2+)</name>
        <dbReference type="ChEBI" id="CHEBI:18420"/>
    </cofactor>
</comment>
<dbReference type="GO" id="GO:0030866">
    <property type="term" value="P:cortical actin cytoskeleton organization"/>
    <property type="evidence" value="ECO:0007669"/>
    <property type="project" value="TreeGrafter"/>
</dbReference>
<keyword evidence="13 28" id="KW-0547">Nucleotide-binding</keyword>
<feature type="coiled-coil region" evidence="29">
    <location>
        <begin position="630"/>
        <end position="657"/>
    </location>
</feature>
<evidence type="ECO:0000256" key="20">
    <source>
        <dbReference type="ARBA" id="ARBA00023136"/>
    </source>
</evidence>
<evidence type="ECO:0000259" key="34">
    <source>
        <dbReference type="PROSITE" id="PS51285"/>
    </source>
</evidence>
<dbReference type="GO" id="GO:0031267">
    <property type="term" value="F:small GTPase binding"/>
    <property type="evidence" value="ECO:0007669"/>
    <property type="project" value="InterPro"/>
</dbReference>
<evidence type="ECO:0000259" key="32">
    <source>
        <dbReference type="PROSITE" id="PS50011"/>
    </source>
</evidence>
<keyword evidence="17 28" id="KW-0067">ATP-binding</keyword>
<evidence type="ECO:0000256" key="23">
    <source>
        <dbReference type="ARBA" id="ARBA00065158"/>
    </source>
</evidence>
<accession>A0A9Q0RIS9</accession>
<comment type="subunit">
    <text evidence="23">Interacts with rho-1.</text>
</comment>
<dbReference type="GO" id="GO:0007266">
    <property type="term" value="P:Rho protein signal transduction"/>
    <property type="evidence" value="ECO:0007669"/>
    <property type="project" value="UniProtKB-UniRule"/>
</dbReference>
<evidence type="ECO:0000256" key="7">
    <source>
        <dbReference type="ARBA" id="ARBA00022475"/>
    </source>
</evidence>
<dbReference type="PROSITE" id="PS51285">
    <property type="entry name" value="AGC_KINASE_CTER"/>
    <property type="match status" value="1"/>
</dbReference>
<dbReference type="PROSITE" id="PS51859">
    <property type="entry name" value="RHO_BD"/>
    <property type="match status" value="1"/>
</dbReference>
<dbReference type="InterPro" id="IPR057529">
    <property type="entry name" value="MRCK/ROCK_PH"/>
</dbReference>
<dbReference type="InterPro" id="IPR046349">
    <property type="entry name" value="C1-like_sf"/>
</dbReference>
<feature type="domain" description="AGC-kinase C-terminal" evidence="34">
    <location>
        <begin position="341"/>
        <end position="411"/>
    </location>
</feature>
<evidence type="ECO:0000256" key="17">
    <source>
        <dbReference type="ARBA" id="ARBA00022840"/>
    </source>
</evidence>
<feature type="region of interest" description="Disordered" evidence="30">
    <location>
        <begin position="960"/>
        <end position="985"/>
    </location>
</feature>
<dbReference type="GO" id="GO:0072518">
    <property type="term" value="F:Rho-dependent protein serine/threonine kinase activity"/>
    <property type="evidence" value="ECO:0007669"/>
    <property type="project" value="TreeGrafter"/>
</dbReference>
<keyword evidence="20" id="KW-0472">Membrane</keyword>
<dbReference type="SUPFAM" id="SSF103652">
    <property type="entry name" value="G protein-binding domain"/>
    <property type="match status" value="1"/>
</dbReference>
<keyword evidence="11" id="KW-0808">Transferase</keyword>
<evidence type="ECO:0000256" key="10">
    <source>
        <dbReference type="ARBA" id="ARBA00022553"/>
    </source>
</evidence>
<dbReference type="FunFam" id="2.30.29.30:FF:000308">
    <property type="entry name" value="Rho-associated protein kinase 1"/>
    <property type="match status" value="1"/>
</dbReference>
<feature type="compositionally biased region" description="Pro residues" evidence="30">
    <location>
        <begin position="1067"/>
        <end position="1079"/>
    </location>
</feature>
<dbReference type="Gene3D" id="1.20.5.730">
    <property type="entry name" value="Single helix bin"/>
    <property type="match status" value="1"/>
</dbReference>
<dbReference type="CDD" id="cd20813">
    <property type="entry name" value="C1_ROCK"/>
    <property type="match status" value="1"/>
</dbReference>
<keyword evidence="8" id="KW-0963">Cytoplasm</keyword>
<dbReference type="CDD" id="cd01242">
    <property type="entry name" value="PH_ROCK"/>
    <property type="match status" value="1"/>
</dbReference>
<dbReference type="InterPro" id="IPR017441">
    <property type="entry name" value="Protein_kinase_ATP_BS"/>
</dbReference>
<comment type="similarity">
    <text evidence="5">Belongs to the protein kinase superfamily. AGC Ser/Thr protein kinase family.</text>
</comment>
<feature type="domain" description="RhoBD" evidence="35">
    <location>
        <begin position="895"/>
        <end position="961"/>
    </location>
</feature>
<dbReference type="OMA" id="IFEGWLS"/>
<comment type="function">
    <text evidence="22">Negatively regulates mel-11 to relieve the inhibition of mlc-4, allowing contraction of the circumferentially oriented microfilaments in epidermal cells and thereby regulating myosin II contractility during spermathecal contraction, cleavage furrow contraction in early embryos, and embryonic elongation and morphogenesis. Required for P-cell migration. May also play a role in oocyte cellularization.</text>
</comment>
<sequence length="1379" mass="159393">MATHKDDNRQNRLAMLETNLTDPRSEINIDSLLDCIQALVTDCNHPTLRRTKNIDSFLNRYEKSCQEIMNYRMKPDDFNVIKTIGRGAFGEVQLVRHRYTAKVYAMKLLSKFEMIKRSDSAFFWEERFIMAHANSDWIVKLHFAFQNNRYLYMVMDYMPGGDLVNLMSKYDVPEKWAKFYCAEVILAVDAIHSIGFVHRDIKPDNMLLDHRGHLKLADFGTCMKMDDNGLVHSETAVGTPDYISPEVLKSQASKGCYGRECDYWSVGVFLYEMLIGDTPFYAESLVGTYGKIMDHKNSLRFPDDIEVSSEARHLICSFLSDRTTRLGRNGIEELKTHPFFHNEQWTFDNIRHCIAPVVPELTGDDDTSNFDDIEKDTSHAEIFPEPKAFTGNNIPFVGFTYSDDHQLLSSNVGNLGSMKFCQNSTSSLIHREGSNCRKRSLIDDPELNRKYGKLEEENRRIVEMRDELDAKFRKTVTKMEEQAALIIILRNEKHEMEKAVTVLKHDLKKMQRKLDQEFEAKQSMEQLCSELKIKFESERSQRTALTNNIQLTNEKYSNLEKQLQLLTEKLMAETEAVTREMNANSTLKHANVQSESIINELRAKLEHSEKAKMIEMDQIREQIKAMNSSIHCYVNRIKELENLNHCLKNEMKESKHRTVGTLNQEPLYGNENNDNSIDTNDSLNNNMRRSTVVDATSNLNVSGHQSEELNSLSLDLERFRTEKTQIELVIKEKEQQIELLELRRSQAVHKLSMFEHESKLEISNLKAALDESVERVKRLNNELKEIKVQFDTEHCFTELYKTQVNEMMEEFHEKLEENKKLLEEKHQYSSQIEQMSSQLIKEASSKCAAEERVSTLETDKAVLELDMKQLVKDNEQMKNELTQLEKLRNRETELTRSVEQLTNERSELCDQMAMVQSELERYRQTDYRKELEQLQKQFSQEKLLKETAVNKLAEIMNRRDITGGKSSKNKASASAAAADLRKKDKENRKLQQELANDRDLFHQKIQRAQKEINELQASLNEETQIKMRLSVENAAKDEEIEQLRQKLVRQTEDSLMSMSNPNHSVMHPPPLPPPAPLPPSQSNLVSQQQQQQHQHQVAIDSISMASTMNPSDSFVHQMFHHDPQQMEGWLSIPNKQNIRRHGWRKQYVVVTSRKIVFYNNENDKVKADPTLILDLSKLFHVRSVSQGDVIRADAKEIPRIFQLLYAGEGECRKNTDSTFQPEPSNKDKDLSTIEHKGHEFIPITFHMPTSCELCTKPMWHMFKPPPALGCKRCRVKIHKEHLDQARGVNKNDYKITPCKVYYDSNAAKELLLLASTIEKQQQWIACLTKKIQLGGYAAANTSSPPGNIESNNEIVSVTNTTESNSLNNIANNQQRDSSV</sequence>
<gene>
    <name evidence="36" type="ORF">RDWZM_010165</name>
</gene>
<protein>
    <recommendedName>
        <fullName evidence="24">Rho-associated protein kinase let-502</fullName>
        <ecNumber evidence="6">2.7.11.1</ecNumber>
    </recommendedName>
    <alternativeName>
        <fullName evidence="25">Lethal protein 502</fullName>
    </alternativeName>
    <alternativeName>
        <fullName evidence="26">Rho-binding kinase let-502</fullName>
    </alternativeName>
</protein>
<evidence type="ECO:0000259" key="33">
    <source>
        <dbReference type="PROSITE" id="PS50081"/>
    </source>
</evidence>
<evidence type="ECO:0000256" key="19">
    <source>
        <dbReference type="ARBA" id="ARBA00023054"/>
    </source>
</evidence>
<keyword evidence="12" id="KW-0479">Metal-binding</keyword>
<keyword evidence="10" id="KW-0597">Phosphoprotein</keyword>
<evidence type="ECO:0000256" key="6">
    <source>
        <dbReference type="ARBA" id="ARBA00012513"/>
    </source>
</evidence>
<organism evidence="36 37">
    <name type="scientific">Blomia tropicalis</name>
    <name type="common">Mite</name>
    <dbReference type="NCBI Taxonomy" id="40697"/>
    <lineage>
        <taxon>Eukaryota</taxon>
        <taxon>Metazoa</taxon>
        <taxon>Ecdysozoa</taxon>
        <taxon>Arthropoda</taxon>
        <taxon>Chelicerata</taxon>
        <taxon>Arachnida</taxon>
        <taxon>Acari</taxon>
        <taxon>Acariformes</taxon>
        <taxon>Sarcoptiformes</taxon>
        <taxon>Astigmata</taxon>
        <taxon>Glycyphagoidea</taxon>
        <taxon>Echimyopodidae</taxon>
        <taxon>Blomia</taxon>
    </lineage>
</organism>
<evidence type="ECO:0000256" key="30">
    <source>
        <dbReference type="SAM" id="MobiDB-lite"/>
    </source>
</evidence>
<dbReference type="InterPro" id="IPR002219">
    <property type="entry name" value="PKC_DAG/PE"/>
</dbReference>
<evidence type="ECO:0000256" key="26">
    <source>
        <dbReference type="ARBA" id="ARBA00082807"/>
    </source>
</evidence>
<evidence type="ECO:0000259" key="31">
    <source>
        <dbReference type="PROSITE" id="PS50003"/>
    </source>
</evidence>
<dbReference type="InterPro" id="IPR000719">
    <property type="entry name" value="Prot_kinase_dom"/>
</dbReference>
<dbReference type="SMART" id="SM00220">
    <property type="entry name" value="S_TKc"/>
    <property type="match status" value="1"/>
</dbReference>
<dbReference type="GO" id="GO:0048598">
    <property type="term" value="P:embryonic morphogenesis"/>
    <property type="evidence" value="ECO:0007669"/>
    <property type="project" value="TreeGrafter"/>
</dbReference>
<feature type="compositionally biased region" description="Low complexity" evidence="30">
    <location>
        <begin position="965"/>
        <end position="978"/>
    </location>
</feature>
<keyword evidence="16" id="KW-0862">Zinc</keyword>
<keyword evidence="15" id="KW-0418">Kinase</keyword>
<evidence type="ECO:0000256" key="11">
    <source>
        <dbReference type="ARBA" id="ARBA00022679"/>
    </source>
</evidence>
<dbReference type="GO" id="GO:0005524">
    <property type="term" value="F:ATP binding"/>
    <property type="evidence" value="ECO:0007669"/>
    <property type="project" value="UniProtKB-UniRule"/>
</dbReference>
<dbReference type="EMBL" id="JAPWDV010000004">
    <property type="protein sequence ID" value="KAJ6215665.1"/>
    <property type="molecule type" value="Genomic_DNA"/>
</dbReference>
<dbReference type="GO" id="GO:0000281">
    <property type="term" value="P:mitotic cytokinesis"/>
    <property type="evidence" value="ECO:0007669"/>
    <property type="project" value="TreeGrafter"/>
</dbReference>
<comment type="caution">
    <text evidence="36">The sequence shown here is derived from an EMBL/GenBank/DDBJ whole genome shotgun (WGS) entry which is preliminary data.</text>
</comment>
<evidence type="ECO:0000256" key="14">
    <source>
        <dbReference type="ARBA" id="ARBA00022771"/>
    </source>
</evidence>
<dbReference type="FunFam" id="1.10.510.10:FF:000047">
    <property type="entry name" value="Rho-associated protein kinase 1"/>
    <property type="match status" value="1"/>
</dbReference>